<accession>E3SN75</accession>
<dbReference type="RefSeq" id="YP_005087451.1">
    <property type="nucleotide sequence ID" value="NC_016658.1"/>
</dbReference>
<organism evidence="2 3">
    <name type="scientific">Cyanophage NATL1A-7</name>
    <dbReference type="NCBI Taxonomy" id="445693"/>
    <lineage>
        <taxon>Viruses</taxon>
        <taxon>Duplodnaviria</taxon>
        <taxon>Heunggongvirae</taxon>
        <taxon>Uroviricota</taxon>
        <taxon>Caudoviricetes</taxon>
        <taxon>Autographivirales</taxon>
        <taxon>Sechaudvirinae</taxon>
        <taxon>Cheungvirus</taxon>
        <taxon>Cheungvirus NATL1A7</taxon>
    </lineage>
</organism>
<reference evidence="2 3" key="1">
    <citation type="submission" date="2009-10" db="EMBL/GenBank/DDBJ databases">
        <title>The Genome Sequence of Cyanophage NATL1A-7.</title>
        <authorList>
            <consortium name="The Broad Institute Genome Sequencing Platform"/>
            <person name="Henn M.R."/>
            <person name="Sullivan M.S."/>
            <person name="Osburne M.S."/>
            <person name="Levin J."/>
            <person name="Malboeuf C."/>
            <person name="Casali M."/>
            <person name="Russ C."/>
            <person name="Lennon N."/>
            <person name="Erlich R."/>
            <person name="Young S.K."/>
            <person name="Koehrsen M."/>
            <person name="Yandava C."/>
            <person name="Zeng Q."/>
            <person name="Alvarado L."/>
            <person name="Anderson S."/>
            <person name="Berlin A."/>
            <person name="Borenstein D."/>
            <person name="Chen Z."/>
            <person name="Engels R."/>
            <person name="Freedman E."/>
            <person name="Gellesch M."/>
            <person name="Goldberg J."/>
            <person name="Green L."/>
            <person name="Griggs A."/>
            <person name="Gujja S."/>
            <person name="Heiman D."/>
            <person name="Hepburn T."/>
            <person name="Howarth C."/>
            <person name="Jen D."/>
            <person name="Larson L."/>
            <person name="Lewis B."/>
            <person name="Mehta T."/>
            <person name="Park D."/>
            <person name="Pearson M."/>
            <person name="Roberts A."/>
            <person name="Ryan E."/>
            <person name="Saif S."/>
            <person name="Shea T."/>
            <person name="Shenoy N."/>
            <person name="Sisk P."/>
            <person name="Stolte C."/>
            <person name="Sykes S."/>
            <person name="Walk T."/>
            <person name="White J."/>
            <person name="Yu Q."/>
            <person name="Coleman M.L."/>
            <person name="Huang K.H."/>
            <person name="Weigele P.R."/>
            <person name="DeFrancesco A.S."/>
            <person name="Kern S.E."/>
            <person name="Thompson L.R."/>
            <person name="Fu R."/>
            <person name="Hombeck B."/>
            <person name="Chisholm S.W."/>
            <person name="Haas B."/>
            <person name="Nusbaum C."/>
            <person name="Galagan J."/>
            <person name="Birren B."/>
        </authorList>
    </citation>
    <scope>NUCLEOTIDE SEQUENCE [LARGE SCALE GENOMIC DNA]</scope>
    <source>
        <strain evidence="2">NATL1A-7</strain>
    </source>
</reference>
<evidence type="ECO:0000313" key="3">
    <source>
        <dbReference type="Proteomes" id="UP000006531"/>
    </source>
</evidence>
<dbReference type="GeneID" id="11538122"/>
<sequence>MAAPSAVGEYGSCGAGTETRISPSDTSGSGSASAVASTTKNLRLAYATVGSSGVVDTCAVVAGQYT</sequence>
<dbReference type="KEGG" id="vg:11538122"/>
<protein>
    <submittedName>
        <fullName evidence="2">Predicted protein</fullName>
    </submittedName>
</protein>
<dbReference type="Proteomes" id="UP000006531">
    <property type="component" value="Segment"/>
</dbReference>
<name>E3SN75_9CAUD</name>
<gene>
    <name evidence="2" type="ORF">CYIG_00003</name>
</gene>
<evidence type="ECO:0000313" key="2">
    <source>
        <dbReference type="EMBL" id="ADP00079.1"/>
    </source>
</evidence>
<feature type="compositionally biased region" description="Low complexity" evidence="1">
    <location>
        <begin position="22"/>
        <end position="33"/>
    </location>
</feature>
<evidence type="ECO:0000256" key="1">
    <source>
        <dbReference type="SAM" id="MobiDB-lite"/>
    </source>
</evidence>
<keyword evidence="3" id="KW-1185">Reference proteome</keyword>
<dbReference type="EMBL" id="GU071102">
    <property type="protein sequence ID" value="ADP00079.1"/>
    <property type="molecule type" value="Genomic_DNA"/>
</dbReference>
<proteinExistence type="predicted"/>
<feature type="region of interest" description="Disordered" evidence="1">
    <location>
        <begin position="1"/>
        <end position="33"/>
    </location>
</feature>